<evidence type="ECO:0000313" key="1">
    <source>
        <dbReference type="EMBL" id="KAK4545321.1"/>
    </source>
</evidence>
<sequence>MLIDLEVNQDTTEFSEEARTEIDFLIKSLEGQYQLNSEQGTRIHQLTADNKKLQRSLEAVESAQKGTKNGLAVDNTKLEKEVAELTGKADYEHDRSNDAWEELRNVKEAVEDMMRAERAVQDKIVTIRDMKKDRSAGSVWDELLEEALGAVQKEVVVLKVDYAKKKEAATKVMKRTD</sequence>
<keyword evidence="2" id="KW-1185">Reference proteome</keyword>
<comment type="caution">
    <text evidence="1">The sequence shown here is derived from an EMBL/GenBank/DDBJ whole genome shotgun (WGS) entry which is preliminary data.</text>
</comment>
<accession>A0AAV9JIV9</accession>
<reference evidence="1 2" key="1">
    <citation type="submission" date="2021-11" db="EMBL/GenBank/DDBJ databases">
        <title>Black yeast isolated from Biological Soil Crust.</title>
        <authorList>
            <person name="Kurbessoian T."/>
        </authorList>
    </citation>
    <scope>NUCLEOTIDE SEQUENCE [LARGE SCALE GENOMIC DNA]</scope>
    <source>
        <strain evidence="1 2">CCFEE 5522</strain>
    </source>
</reference>
<name>A0AAV9JIV9_9PEZI</name>
<dbReference type="AlphaFoldDB" id="A0AAV9JIV9"/>
<evidence type="ECO:0000313" key="2">
    <source>
        <dbReference type="Proteomes" id="UP001324427"/>
    </source>
</evidence>
<organism evidence="1 2">
    <name type="scientific">Oleoguttula mirabilis</name>
    <dbReference type="NCBI Taxonomy" id="1507867"/>
    <lineage>
        <taxon>Eukaryota</taxon>
        <taxon>Fungi</taxon>
        <taxon>Dikarya</taxon>
        <taxon>Ascomycota</taxon>
        <taxon>Pezizomycotina</taxon>
        <taxon>Dothideomycetes</taxon>
        <taxon>Dothideomycetidae</taxon>
        <taxon>Mycosphaerellales</taxon>
        <taxon>Teratosphaeriaceae</taxon>
        <taxon>Oleoguttula</taxon>
    </lineage>
</organism>
<dbReference type="Proteomes" id="UP001324427">
    <property type="component" value="Unassembled WGS sequence"/>
</dbReference>
<protein>
    <submittedName>
        <fullName evidence="1">Uncharacterized protein</fullName>
    </submittedName>
</protein>
<proteinExistence type="predicted"/>
<gene>
    <name evidence="1" type="ORF">LTR36_003501</name>
</gene>
<dbReference type="EMBL" id="JAVFHQ010000020">
    <property type="protein sequence ID" value="KAK4545321.1"/>
    <property type="molecule type" value="Genomic_DNA"/>
</dbReference>